<feature type="domain" description="HTH araC/xylS-type" evidence="4">
    <location>
        <begin position="158"/>
        <end position="260"/>
    </location>
</feature>
<feature type="domain" description="Response regulatory" evidence="5">
    <location>
        <begin position="13"/>
        <end position="129"/>
    </location>
</feature>
<dbReference type="SUPFAM" id="SSF52172">
    <property type="entry name" value="CheY-like"/>
    <property type="match status" value="1"/>
</dbReference>
<accession>A0ABS8CCZ8</accession>
<evidence type="ECO:0000256" key="3">
    <source>
        <dbReference type="PROSITE-ProRule" id="PRU00169"/>
    </source>
</evidence>
<dbReference type="InterPro" id="IPR018060">
    <property type="entry name" value="HTH_AraC"/>
</dbReference>
<proteinExistence type="predicted"/>
<dbReference type="InterPro" id="IPR009057">
    <property type="entry name" value="Homeodomain-like_sf"/>
</dbReference>
<reference evidence="6 7" key="1">
    <citation type="submission" date="2020-07" db="EMBL/GenBank/DDBJ databases">
        <title>Pusillimonas sp. nov., isolated from poultry manure in Taiwan.</title>
        <authorList>
            <person name="Lin S.-Y."/>
            <person name="Tang Y.-S."/>
            <person name="Young C.-C."/>
        </authorList>
    </citation>
    <scope>NUCLEOTIDE SEQUENCE [LARGE SCALE GENOMIC DNA]</scope>
    <source>
        <strain evidence="6 7">CC-YST705</strain>
    </source>
</reference>
<dbReference type="InterPro" id="IPR001789">
    <property type="entry name" value="Sig_transdc_resp-reg_receiver"/>
</dbReference>
<dbReference type="RefSeq" id="WP_226954266.1">
    <property type="nucleotide sequence ID" value="NZ_JACDXW010000004.1"/>
</dbReference>
<dbReference type="PROSITE" id="PS01124">
    <property type="entry name" value="HTH_ARAC_FAMILY_2"/>
    <property type="match status" value="1"/>
</dbReference>
<protein>
    <submittedName>
        <fullName evidence="6">Helix-turn-helix domain-containing protein</fullName>
    </submittedName>
</protein>
<dbReference type="Pfam" id="PF00072">
    <property type="entry name" value="Response_reg"/>
    <property type="match status" value="1"/>
</dbReference>
<dbReference type="Pfam" id="PF12833">
    <property type="entry name" value="HTH_18"/>
    <property type="match status" value="1"/>
</dbReference>
<evidence type="ECO:0000256" key="1">
    <source>
        <dbReference type="ARBA" id="ARBA00023015"/>
    </source>
</evidence>
<dbReference type="EMBL" id="JACDXW010000004">
    <property type="protein sequence ID" value="MCB5363896.1"/>
    <property type="molecule type" value="Genomic_DNA"/>
</dbReference>
<comment type="caution">
    <text evidence="3">Lacks conserved residue(s) required for the propagation of feature annotation.</text>
</comment>
<dbReference type="Gene3D" id="1.10.10.60">
    <property type="entry name" value="Homeodomain-like"/>
    <property type="match status" value="1"/>
</dbReference>
<evidence type="ECO:0000259" key="4">
    <source>
        <dbReference type="PROSITE" id="PS01124"/>
    </source>
</evidence>
<evidence type="ECO:0000313" key="6">
    <source>
        <dbReference type="EMBL" id="MCB5363896.1"/>
    </source>
</evidence>
<dbReference type="InterPro" id="IPR053142">
    <property type="entry name" value="PchR_regulatory_protein"/>
</dbReference>
<keyword evidence="7" id="KW-1185">Reference proteome</keyword>
<keyword evidence="1" id="KW-0805">Transcription regulation</keyword>
<organism evidence="6 7">
    <name type="scientific">Mesopusillimonas faecipullorum</name>
    <dbReference type="NCBI Taxonomy" id="2755040"/>
    <lineage>
        <taxon>Bacteria</taxon>
        <taxon>Pseudomonadati</taxon>
        <taxon>Pseudomonadota</taxon>
        <taxon>Betaproteobacteria</taxon>
        <taxon>Burkholderiales</taxon>
        <taxon>Alcaligenaceae</taxon>
        <taxon>Mesopusillimonas</taxon>
    </lineage>
</organism>
<dbReference type="SMART" id="SM00448">
    <property type="entry name" value="REC"/>
    <property type="match status" value="1"/>
</dbReference>
<evidence type="ECO:0000313" key="7">
    <source>
        <dbReference type="Proteomes" id="UP000776983"/>
    </source>
</evidence>
<dbReference type="InterPro" id="IPR011006">
    <property type="entry name" value="CheY-like_superfamily"/>
</dbReference>
<dbReference type="SMART" id="SM00342">
    <property type="entry name" value="HTH_ARAC"/>
    <property type="match status" value="1"/>
</dbReference>
<gene>
    <name evidence="6" type="ORF">H0484_09075</name>
</gene>
<evidence type="ECO:0000256" key="2">
    <source>
        <dbReference type="ARBA" id="ARBA00023163"/>
    </source>
</evidence>
<dbReference type="Proteomes" id="UP000776983">
    <property type="component" value="Unassembled WGS sequence"/>
</dbReference>
<evidence type="ECO:0000259" key="5">
    <source>
        <dbReference type="PROSITE" id="PS50110"/>
    </source>
</evidence>
<keyword evidence="2" id="KW-0804">Transcription</keyword>
<comment type="caution">
    <text evidence="6">The sequence shown here is derived from an EMBL/GenBank/DDBJ whole genome shotgun (WGS) entry which is preliminary data.</text>
</comment>
<dbReference type="PROSITE" id="PS50110">
    <property type="entry name" value="RESPONSE_REGULATORY"/>
    <property type="match status" value="1"/>
</dbReference>
<dbReference type="PANTHER" id="PTHR47893">
    <property type="entry name" value="REGULATORY PROTEIN PCHR"/>
    <property type="match status" value="1"/>
</dbReference>
<dbReference type="Gene3D" id="3.40.50.2300">
    <property type="match status" value="1"/>
</dbReference>
<name>A0ABS8CCZ8_9BURK</name>
<dbReference type="PANTHER" id="PTHR47893:SF1">
    <property type="entry name" value="REGULATORY PROTEIN PCHR"/>
    <property type="match status" value="1"/>
</dbReference>
<sequence length="273" mass="30171">MAKWDMFVGLPSHILLVGADHDFKSLAAALQERGLSLSKSELGAEGYERALTSQPDLILATQDLPGMDGLSLLRLLKSSPLTLGIPVILLTSNQASVMERLAGFREGAVDVVHQPFFLEEVLARIAVQLGWLKRIRQVRAEGLEVVETEQQRTWTQQEVLVRAVQKHIAGNLSVLCSSTELARRFAVSERRLTAAFKACLNQSVFAYARQERMSKAQYLLAHTALSMDAISTAVGFSSAANFSTAFHAYFKTTPTAYRSAEHGRAWKQRDKPV</sequence>
<dbReference type="SUPFAM" id="SSF46689">
    <property type="entry name" value="Homeodomain-like"/>
    <property type="match status" value="1"/>
</dbReference>